<dbReference type="PANTHER" id="PTHR33836">
    <property type="entry name" value="LOW-TEMPERATURE-INDUCED 65 KDA PROTEIN-RELATED"/>
    <property type="match status" value="1"/>
</dbReference>
<feature type="compositionally biased region" description="Polar residues" evidence="1">
    <location>
        <begin position="1"/>
        <end position="22"/>
    </location>
</feature>
<accession>I3T7H0</accession>
<evidence type="ECO:0000313" key="2">
    <source>
        <dbReference type="EMBL" id="AFK48462.1"/>
    </source>
</evidence>
<dbReference type="AlphaFoldDB" id="I3T7H0"/>
<reference evidence="2" key="1">
    <citation type="submission" date="2012-05" db="EMBL/GenBank/DDBJ databases">
        <authorList>
            <person name="Krishnakumar V."/>
            <person name="Cheung F."/>
            <person name="Xiao Y."/>
            <person name="Chan A."/>
            <person name="Moskal W.A."/>
            <person name="Town C.D."/>
        </authorList>
    </citation>
    <scope>NUCLEOTIDE SEQUENCE</scope>
</reference>
<dbReference type="RefSeq" id="XP_057458859.1">
    <property type="nucleotide sequence ID" value="XM_057602876.1"/>
</dbReference>
<feature type="region of interest" description="Disordered" evidence="1">
    <location>
        <begin position="353"/>
        <end position="374"/>
    </location>
</feature>
<feature type="region of interest" description="Disordered" evidence="1">
    <location>
        <begin position="131"/>
        <end position="189"/>
    </location>
</feature>
<dbReference type="KEGG" id="lja:130749513"/>
<feature type="compositionally biased region" description="Low complexity" evidence="1">
    <location>
        <begin position="33"/>
        <end position="50"/>
    </location>
</feature>
<dbReference type="PANTHER" id="PTHR33836:SF5">
    <property type="entry name" value="EUKARYOTIC RNA POLYMERASE II HEPTAPEPTIDE REPEAT"/>
    <property type="match status" value="1"/>
</dbReference>
<sequence length="433" mass="47360">MSLSERTYKHVNTSRSPTTVNVEQYLRGRGKSSRMSPTYSPTSSSPSSPYFERVKHHDPEDDHGLYQKKSVLAKVKEKARRLRTSLSGKRRQEDGNLTPSWGVSLEDVEEEEEDAEYLGAPIYESELAPEDYKENARQHPRANPVISEKRVLRNAIKSGMEQDRDMLNSPATSSTTPQPATTTTHGGSNMTMTEKIAEKLTPAFAKGPDVAHSTSSNAVSRTPSANLSSQASSGSPLASSVSSPTQNSSSSVVLLGGRNTGSEGEPMKDYLMNKFESRNYEETHSQVTPETVSHRRGSSNAGVMDKVKGAVNSLLRYEDSSPTDYSSATQNLPFSLHSGNNASPSVKNYVVNESEAGNDEKTRSQVTSETMSRRKGSIINEGVMEKFKGAVNSLLRNEEPSQQYAVKTPATSSITNNQEVAQEENRGRILQAN</sequence>
<dbReference type="EMBL" id="BT148668">
    <property type="protein sequence ID" value="AFK48462.1"/>
    <property type="molecule type" value="mRNA"/>
</dbReference>
<feature type="region of interest" description="Disordered" evidence="1">
    <location>
        <begin position="1"/>
        <end position="63"/>
    </location>
</feature>
<dbReference type="GeneID" id="130749513"/>
<evidence type="ECO:0000256" key="1">
    <source>
        <dbReference type="SAM" id="MobiDB-lite"/>
    </source>
</evidence>
<feature type="region of interest" description="Disordered" evidence="1">
    <location>
        <begin position="280"/>
        <end position="305"/>
    </location>
</feature>
<proteinExistence type="evidence at transcript level"/>
<dbReference type="GO" id="GO:0009737">
    <property type="term" value="P:response to abscisic acid"/>
    <property type="evidence" value="ECO:0007669"/>
    <property type="project" value="InterPro"/>
</dbReference>
<dbReference type="OrthoDB" id="670168at2759"/>
<feature type="region of interest" description="Disordered" evidence="1">
    <location>
        <begin position="398"/>
        <end position="433"/>
    </location>
</feature>
<dbReference type="InterPro" id="IPR037491">
    <property type="entry name" value="LTI78/LTI65"/>
</dbReference>
<feature type="region of interest" description="Disordered" evidence="1">
    <location>
        <begin position="206"/>
        <end position="268"/>
    </location>
</feature>
<organism evidence="2">
    <name type="scientific">Lotus japonicus</name>
    <name type="common">Lotus corniculatus var. japonicus</name>
    <dbReference type="NCBI Taxonomy" id="34305"/>
    <lineage>
        <taxon>Eukaryota</taxon>
        <taxon>Viridiplantae</taxon>
        <taxon>Streptophyta</taxon>
        <taxon>Embryophyta</taxon>
        <taxon>Tracheophyta</taxon>
        <taxon>Spermatophyta</taxon>
        <taxon>Magnoliopsida</taxon>
        <taxon>eudicotyledons</taxon>
        <taxon>Gunneridae</taxon>
        <taxon>Pentapetalae</taxon>
        <taxon>rosids</taxon>
        <taxon>fabids</taxon>
        <taxon>Fabales</taxon>
        <taxon>Fabaceae</taxon>
        <taxon>Papilionoideae</taxon>
        <taxon>50 kb inversion clade</taxon>
        <taxon>NPAAA clade</taxon>
        <taxon>Hologalegina</taxon>
        <taxon>robinioid clade</taxon>
        <taxon>Loteae</taxon>
        <taxon>Lotus</taxon>
    </lineage>
</organism>
<feature type="compositionally biased region" description="Polar residues" evidence="1">
    <location>
        <begin position="400"/>
        <end position="420"/>
    </location>
</feature>
<feature type="compositionally biased region" description="Polar residues" evidence="1">
    <location>
        <begin position="212"/>
        <end position="222"/>
    </location>
</feature>
<feature type="compositionally biased region" description="Basic and acidic residues" evidence="1">
    <location>
        <begin position="52"/>
        <end position="63"/>
    </location>
</feature>
<feature type="region of interest" description="Disordered" evidence="1">
    <location>
        <begin position="82"/>
        <end position="101"/>
    </location>
</feature>
<name>I3T7H0_LOTJA</name>
<protein>
    <submittedName>
        <fullName evidence="2">Uncharacterized protein</fullName>
    </submittedName>
</protein>
<feature type="compositionally biased region" description="Low complexity" evidence="1">
    <location>
        <begin position="223"/>
        <end position="253"/>
    </location>
</feature>
<feature type="compositionally biased region" description="Low complexity" evidence="1">
    <location>
        <begin position="169"/>
        <end position="184"/>
    </location>
</feature>